<gene>
    <name evidence="3" type="ORF">MNBD_BACTEROID04-192</name>
</gene>
<dbReference type="GO" id="GO:0046872">
    <property type="term" value="F:metal ion binding"/>
    <property type="evidence" value="ECO:0007669"/>
    <property type="project" value="InterPro"/>
</dbReference>
<evidence type="ECO:0000313" key="3">
    <source>
        <dbReference type="EMBL" id="VAW21645.1"/>
    </source>
</evidence>
<proteinExistence type="predicted"/>
<dbReference type="InterPro" id="IPR011765">
    <property type="entry name" value="Pept_M16_N"/>
</dbReference>
<dbReference type="SUPFAM" id="SSF63411">
    <property type="entry name" value="LuxS/MPP-like metallohydrolase"/>
    <property type="match status" value="2"/>
</dbReference>
<accession>A0A3B0TSQ9</accession>
<dbReference type="PANTHER" id="PTHR11851">
    <property type="entry name" value="METALLOPROTEASE"/>
    <property type="match status" value="1"/>
</dbReference>
<dbReference type="InterPro" id="IPR007863">
    <property type="entry name" value="Peptidase_M16_C"/>
</dbReference>
<evidence type="ECO:0000259" key="1">
    <source>
        <dbReference type="Pfam" id="PF00675"/>
    </source>
</evidence>
<name>A0A3B0TSQ9_9ZZZZ</name>
<evidence type="ECO:0000259" key="2">
    <source>
        <dbReference type="Pfam" id="PF05193"/>
    </source>
</evidence>
<protein>
    <submittedName>
        <fullName evidence="3">Insulinase-like:Peptidase M16, C-terminal</fullName>
    </submittedName>
</protein>
<dbReference type="InterPro" id="IPR011249">
    <property type="entry name" value="Metalloenz_LuxS/M16"/>
</dbReference>
<dbReference type="EMBL" id="UOER01000096">
    <property type="protein sequence ID" value="VAW21645.1"/>
    <property type="molecule type" value="Genomic_DNA"/>
</dbReference>
<dbReference type="InterPro" id="IPR050361">
    <property type="entry name" value="MPP/UQCRC_Complex"/>
</dbReference>
<reference evidence="3" key="1">
    <citation type="submission" date="2018-06" db="EMBL/GenBank/DDBJ databases">
        <authorList>
            <person name="Zhirakovskaya E."/>
        </authorList>
    </citation>
    <scope>NUCLEOTIDE SEQUENCE</scope>
</reference>
<dbReference type="Pfam" id="PF05193">
    <property type="entry name" value="Peptidase_M16_C"/>
    <property type="match status" value="1"/>
</dbReference>
<dbReference type="Pfam" id="PF00675">
    <property type="entry name" value="Peptidase_M16"/>
    <property type="match status" value="1"/>
</dbReference>
<sequence length="689" mass="76763">MQHMKTKILSIITLFLLTLSMSAQIDRSIQPKPGPSPKINIGQPKTFELKNGLKVLVVENHVLPRVSATLTIDNNLISEGNKAGVSSLTGSLMGSGTKNISKDAFNEEVDYLGANISFSSQGAYMRSLSKYFPRVLELMADAAQNPVFTQEDFDKEVNLLIDGIKSGEKSVANIANRVQSALAYGKNHPYGEFTTKKTVQNIKLADVKNFYNTYFKPNNAYLVIVGDVNFKEVKKLIKKYFNNWEKGELPSYTIPTVKNVAKTEIDFIDMPNAVQSNIAVLNTVNLKMSNPDFFAVKLANKILGGGGEGRLFLNLREDKGYTYGAYSSIRSNEKTATIFKASAQVRNMVTDSSAVEFIKEIKKFRDSLVSEEDLKNAKAAYIGSFVRNVEKPETVARYALNIKINNLPEDFYETYLTKINAVTVKDIQRVAQKYFSADNARIVIVGKALDVLPNLEKLPYTINYFDKEANPTSKPEMTKPIPAGVTKETVINHYFEAIGGLEKVNTIKTVFNKSEASMQGMTLILESKSMAPNKQSVIMSGMGMVMSKMKFDGEKGYSEQQGRRMDLTGKELEKVKSNTVPFPETGYATDEKVSLEKIEPIDGSDTYVLKIGDDVSVYYDVASGLKIKQVTKIKVGEKTMYQTFGFSDYKEVDGIKFPYLISMTMGPQKFEFNTKEIVINKGVSDSDFE</sequence>
<dbReference type="Gene3D" id="3.30.830.10">
    <property type="entry name" value="Metalloenzyme, LuxS/M16 peptidase-like"/>
    <property type="match status" value="2"/>
</dbReference>
<feature type="domain" description="Peptidase M16 C-terminal" evidence="2">
    <location>
        <begin position="202"/>
        <end position="380"/>
    </location>
</feature>
<dbReference type="AlphaFoldDB" id="A0A3B0TSQ9"/>
<feature type="domain" description="Peptidase M16 N-terminal" evidence="1">
    <location>
        <begin position="55"/>
        <end position="171"/>
    </location>
</feature>
<organism evidence="3">
    <name type="scientific">hydrothermal vent metagenome</name>
    <dbReference type="NCBI Taxonomy" id="652676"/>
    <lineage>
        <taxon>unclassified sequences</taxon>
        <taxon>metagenomes</taxon>
        <taxon>ecological metagenomes</taxon>
    </lineage>
</organism>